<reference evidence="2 3" key="1">
    <citation type="submission" date="2018-07" db="EMBL/GenBank/DDBJ databases">
        <title>Chitinophaga K2CV101002-2 sp. nov., isolated from a monsoon evergreen broad-leaved forest soil.</title>
        <authorList>
            <person name="Lv Y."/>
        </authorList>
    </citation>
    <scope>NUCLEOTIDE SEQUENCE [LARGE SCALE GENOMIC DNA]</scope>
    <source>
        <strain evidence="2 3">GDMCC 1.1288</strain>
    </source>
</reference>
<feature type="compositionally biased region" description="Polar residues" evidence="1">
    <location>
        <begin position="32"/>
        <end position="42"/>
    </location>
</feature>
<proteinExistence type="predicted"/>
<evidence type="ECO:0000256" key="1">
    <source>
        <dbReference type="SAM" id="MobiDB-lite"/>
    </source>
</evidence>
<dbReference type="InterPro" id="IPR045459">
    <property type="entry name" value="DUF5908"/>
</dbReference>
<name>A0A3E1Y3R7_9BACT</name>
<organism evidence="2 3">
    <name type="scientific">Chitinophaga silvatica</name>
    <dbReference type="NCBI Taxonomy" id="2282649"/>
    <lineage>
        <taxon>Bacteria</taxon>
        <taxon>Pseudomonadati</taxon>
        <taxon>Bacteroidota</taxon>
        <taxon>Chitinophagia</taxon>
        <taxon>Chitinophagales</taxon>
        <taxon>Chitinophagaceae</taxon>
        <taxon>Chitinophaga</taxon>
    </lineage>
</organism>
<evidence type="ECO:0000313" key="3">
    <source>
        <dbReference type="Proteomes" id="UP000260644"/>
    </source>
</evidence>
<keyword evidence="3" id="KW-1185">Reference proteome</keyword>
<sequence>MPVEIRELYIKAVIDTGKASAPAQLPGETSPAPATTDPNQQQDDLIAVCVEKVLEVLKNRQER</sequence>
<dbReference type="Pfam" id="PF19265">
    <property type="entry name" value="DUF5908"/>
    <property type="match status" value="1"/>
</dbReference>
<dbReference type="OrthoDB" id="5570459at2"/>
<dbReference type="EMBL" id="QPMM01000014">
    <property type="protein sequence ID" value="RFS19325.1"/>
    <property type="molecule type" value="Genomic_DNA"/>
</dbReference>
<accession>A0A3E1Y3R7</accession>
<dbReference type="Proteomes" id="UP000260644">
    <property type="component" value="Unassembled WGS sequence"/>
</dbReference>
<dbReference type="RefSeq" id="WP_116978378.1">
    <property type="nucleotide sequence ID" value="NZ_QPMM01000014.1"/>
</dbReference>
<protein>
    <submittedName>
        <fullName evidence="2">Uncharacterized protein</fullName>
    </submittedName>
</protein>
<comment type="caution">
    <text evidence="2">The sequence shown here is derived from an EMBL/GenBank/DDBJ whole genome shotgun (WGS) entry which is preliminary data.</text>
</comment>
<gene>
    <name evidence="2" type="ORF">DVR12_24145</name>
</gene>
<dbReference type="AlphaFoldDB" id="A0A3E1Y3R7"/>
<feature type="region of interest" description="Disordered" evidence="1">
    <location>
        <begin position="20"/>
        <end position="42"/>
    </location>
</feature>
<evidence type="ECO:0000313" key="2">
    <source>
        <dbReference type="EMBL" id="RFS19325.1"/>
    </source>
</evidence>